<comment type="subunit">
    <text evidence="4">Tetramer of two alpha and two beta subunits.</text>
</comment>
<accession>A0A1F5S8C2</accession>
<dbReference type="Gene3D" id="3.30.70.380">
    <property type="entry name" value="Ferrodoxin-fold anticodon-binding domain"/>
    <property type="match status" value="1"/>
</dbReference>
<dbReference type="InterPro" id="IPR004532">
    <property type="entry name" value="Phe-tRNA-ligase_IIc_bsu_bact"/>
</dbReference>
<dbReference type="Pfam" id="PF01588">
    <property type="entry name" value="tRNA_bind"/>
    <property type="match status" value="1"/>
</dbReference>
<keyword evidence="9 23" id="KW-0436">Ligase</keyword>
<dbReference type="InterPro" id="IPR005147">
    <property type="entry name" value="tRNA_synthase_B5-dom"/>
</dbReference>
<evidence type="ECO:0000256" key="6">
    <source>
        <dbReference type="ARBA" id="ARBA00017032"/>
    </source>
</evidence>
<evidence type="ECO:0000256" key="10">
    <source>
        <dbReference type="ARBA" id="ARBA00022723"/>
    </source>
</evidence>
<dbReference type="PROSITE" id="PS50886">
    <property type="entry name" value="TRBD"/>
    <property type="match status" value="1"/>
</dbReference>
<dbReference type="Pfam" id="PF03147">
    <property type="entry name" value="FDX-ACB"/>
    <property type="match status" value="1"/>
</dbReference>
<dbReference type="InterPro" id="IPR005146">
    <property type="entry name" value="B3/B4_tRNA-bd"/>
</dbReference>
<dbReference type="GO" id="GO:0000049">
    <property type="term" value="F:tRNA binding"/>
    <property type="evidence" value="ECO:0007669"/>
    <property type="project" value="UniProtKB-UniRule"/>
</dbReference>
<protein>
    <recommendedName>
        <fullName evidence="6">Phenylalanine--tRNA ligase beta subunit</fullName>
        <ecNumber evidence="5">6.1.1.20</ecNumber>
    </recommendedName>
    <alternativeName>
        <fullName evidence="17">Phenylalanyl-tRNA synthetase beta subunit</fullName>
    </alternativeName>
</protein>
<dbReference type="InterPro" id="IPR045060">
    <property type="entry name" value="Phe-tRNA-ligase_IIc_bsu"/>
</dbReference>
<comment type="similarity">
    <text evidence="3">Belongs to the phenylalanyl-tRNA synthetase beta subunit family. Type 1 subfamily.</text>
</comment>
<dbReference type="HAMAP" id="MF_00283">
    <property type="entry name" value="Phe_tRNA_synth_beta1"/>
    <property type="match status" value="1"/>
</dbReference>
<dbReference type="SUPFAM" id="SSF50249">
    <property type="entry name" value="Nucleic acid-binding proteins"/>
    <property type="match status" value="1"/>
</dbReference>
<dbReference type="InterPro" id="IPR005121">
    <property type="entry name" value="Fdx_antiC-bd"/>
</dbReference>
<keyword evidence="16" id="KW-0030">Aminoacyl-tRNA synthetase</keyword>
<keyword evidence="12" id="KW-0067">ATP-binding</keyword>
<dbReference type="NCBIfam" id="TIGR00472">
    <property type="entry name" value="pheT_bact"/>
    <property type="match status" value="1"/>
</dbReference>
<feature type="domain" description="FDX-ACB" evidence="21">
    <location>
        <begin position="785"/>
        <end position="877"/>
    </location>
</feature>
<evidence type="ECO:0000256" key="19">
    <source>
        <dbReference type="PROSITE-ProRule" id="PRU00209"/>
    </source>
</evidence>
<dbReference type="CDD" id="cd02796">
    <property type="entry name" value="tRNA_bind_bactPheRS"/>
    <property type="match status" value="1"/>
</dbReference>
<evidence type="ECO:0000313" key="23">
    <source>
        <dbReference type="EMBL" id="OGF22899.1"/>
    </source>
</evidence>
<evidence type="ECO:0000256" key="4">
    <source>
        <dbReference type="ARBA" id="ARBA00011209"/>
    </source>
</evidence>
<dbReference type="InterPro" id="IPR045864">
    <property type="entry name" value="aa-tRNA-synth_II/BPL/LPL"/>
</dbReference>
<dbReference type="InterPro" id="IPR009061">
    <property type="entry name" value="DNA-bd_dom_put_sf"/>
</dbReference>
<evidence type="ECO:0000256" key="13">
    <source>
        <dbReference type="ARBA" id="ARBA00022842"/>
    </source>
</evidence>
<dbReference type="InterPro" id="IPR002547">
    <property type="entry name" value="tRNA-bd_dom"/>
</dbReference>
<evidence type="ECO:0000256" key="3">
    <source>
        <dbReference type="ARBA" id="ARBA00008653"/>
    </source>
</evidence>
<feature type="domain" description="B5" evidence="22">
    <location>
        <begin position="431"/>
        <end position="516"/>
    </location>
</feature>
<dbReference type="STRING" id="1797985.A2Y83_00840"/>
<dbReference type="SUPFAM" id="SSF55681">
    <property type="entry name" value="Class II aaRS and biotin synthetases"/>
    <property type="match status" value="1"/>
</dbReference>
<dbReference type="InterPro" id="IPR036690">
    <property type="entry name" value="Fdx_antiC-bd_sf"/>
</dbReference>
<evidence type="ECO:0000259" key="22">
    <source>
        <dbReference type="PROSITE" id="PS51483"/>
    </source>
</evidence>
<evidence type="ECO:0000256" key="11">
    <source>
        <dbReference type="ARBA" id="ARBA00022741"/>
    </source>
</evidence>
<evidence type="ECO:0000256" key="15">
    <source>
        <dbReference type="ARBA" id="ARBA00022917"/>
    </source>
</evidence>
<dbReference type="InterPro" id="IPR020825">
    <property type="entry name" value="Phe-tRNA_synthase-like_B3/B4"/>
</dbReference>
<evidence type="ECO:0000259" key="21">
    <source>
        <dbReference type="PROSITE" id="PS51447"/>
    </source>
</evidence>
<organism evidence="23 24">
    <name type="scientific">Candidatus Falkowbacteria bacterium RBG_13_39_14</name>
    <dbReference type="NCBI Taxonomy" id="1797985"/>
    <lineage>
        <taxon>Bacteria</taxon>
        <taxon>Candidatus Falkowiibacteriota</taxon>
    </lineage>
</organism>
<evidence type="ECO:0000256" key="8">
    <source>
        <dbReference type="ARBA" id="ARBA00022555"/>
    </source>
</evidence>
<dbReference type="SUPFAM" id="SSF56037">
    <property type="entry name" value="PheT/TilS domain"/>
    <property type="match status" value="1"/>
</dbReference>
<keyword evidence="13" id="KW-0460">Magnesium</keyword>
<evidence type="ECO:0000256" key="17">
    <source>
        <dbReference type="ARBA" id="ARBA00033189"/>
    </source>
</evidence>
<dbReference type="EC" id="6.1.1.20" evidence="5"/>
<keyword evidence="15" id="KW-0648">Protein biosynthesis</keyword>
<dbReference type="PANTHER" id="PTHR10947">
    <property type="entry name" value="PHENYLALANYL-TRNA SYNTHETASE BETA CHAIN AND LEUCINE-RICH REPEAT-CONTAINING PROTEIN 47"/>
    <property type="match status" value="1"/>
</dbReference>
<dbReference type="Gene3D" id="2.40.50.140">
    <property type="entry name" value="Nucleic acid-binding proteins"/>
    <property type="match status" value="1"/>
</dbReference>
<dbReference type="Proteomes" id="UP000178323">
    <property type="component" value="Unassembled WGS sequence"/>
</dbReference>
<dbReference type="Gene3D" id="3.50.40.10">
    <property type="entry name" value="Phenylalanyl-trna Synthetase, Chain B, domain 3"/>
    <property type="match status" value="1"/>
</dbReference>
<keyword evidence="8 19" id="KW-0820">tRNA-binding</keyword>
<keyword evidence="10" id="KW-0479">Metal-binding</keyword>
<comment type="cofactor">
    <cofactor evidence="1">
        <name>Mg(2+)</name>
        <dbReference type="ChEBI" id="CHEBI:18420"/>
    </cofactor>
</comment>
<feature type="non-terminal residue" evidence="23">
    <location>
        <position position="1"/>
    </location>
</feature>
<dbReference type="PROSITE" id="PS51447">
    <property type="entry name" value="FDX_ACB"/>
    <property type="match status" value="1"/>
</dbReference>
<evidence type="ECO:0000256" key="5">
    <source>
        <dbReference type="ARBA" id="ARBA00012814"/>
    </source>
</evidence>
<evidence type="ECO:0000256" key="16">
    <source>
        <dbReference type="ARBA" id="ARBA00023146"/>
    </source>
</evidence>
<proteinExistence type="inferred from homology"/>
<dbReference type="GO" id="GO:0004826">
    <property type="term" value="F:phenylalanine-tRNA ligase activity"/>
    <property type="evidence" value="ECO:0007669"/>
    <property type="project" value="UniProtKB-EC"/>
</dbReference>
<dbReference type="SUPFAM" id="SSF46955">
    <property type="entry name" value="Putative DNA-binding domain"/>
    <property type="match status" value="1"/>
</dbReference>
<dbReference type="Gene3D" id="3.30.56.10">
    <property type="match status" value="2"/>
</dbReference>
<dbReference type="GO" id="GO:0000287">
    <property type="term" value="F:magnesium ion binding"/>
    <property type="evidence" value="ECO:0007669"/>
    <property type="project" value="InterPro"/>
</dbReference>
<gene>
    <name evidence="23" type="ORF">A2Y83_00840</name>
</gene>
<dbReference type="Pfam" id="PF03483">
    <property type="entry name" value="B3_4"/>
    <property type="match status" value="1"/>
</dbReference>
<dbReference type="SMART" id="SM00896">
    <property type="entry name" value="FDX-ACB"/>
    <property type="match status" value="1"/>
</dbReference>
<name>A0A1F5S8C2_9BACT</name>
<dbReference type="PROSITE" id="PS51483">
    <property type="entry name" value="B5"/>
    <property type="match status" value="1"/>
</dbReference>
<dbReference type="GO" id="GO:0006432">
    <property type="term" value="P:phenylalanyl-tRNA aminoacylation"/>
    <property type="evidence" value="ECO:0007669"/>
    <property type="project" value="InterPro"/>
</dbReference>
<evidence type="ECO:0000256" key="2">
    <source>
        <dbReference type="ARBA" id="ARBA00004496"/>
    </source>
</evidence>
<feature type="domain" description="TRNA-binding" evidence="20">
    <location>
        <begin position="9"/>
        <end position="130"/>
    </location>
</feature>
<dbReference type="Pfam" id="PF03484">
    <property type="entry name" value="B5"/>
    <property type="match status" value="1"/>
</dbReference>
<dbReference type="SMART" id="SM00874">
    <property type="entry name" value="B5"/>
    <property type="match status" value="1"/>
</dbReference>
<evidence type="ECO:0000256" key="14">
    <source>
        <dbReference type="ARBA" id="ARBA00022884"/>
    </source>
</evidence>
<evidence type="ECO:0000256" key="18">
    <source>
        <dbReference type="ARBA" id="ARBA00049255"/>
    </source>
</evidence>
<dbReference type="InterPro" id="IPR012340">
    <property type="entry name" value="NA-bd_OB-fold"/>
</dbReference>
<dbReference type="GO" id="GO:0009328">
    <property type="term" value="C:phenylalanine-tRNA ligase complex"/>
    <property type="evidence" value="ECO:0007669"/>
    <property type="project" value="TreeGrafter"/>
</dbReference>
<evidence type="ECO:0000256" key="12">
    <source>
        <dbReference type="ARBA" id="ARBA00022840"/>
    </source>
</evidence>
<evidence type="ECO:0000259" key="20">
    <source>
        <dbReference type="PROSITE" id="PS50886"/>
    </source>
</evidence>
<evidence type="ECO:0000256" key="1">
    <source>
        <dbReference type="ARBA" id="ARBA00001946"/>
    </source>
</evidence>
<dbReference type="AlphaFoldDB" id="A0A1F5S8C2"/>
<comment type="catalytic activity">
    <reaction evidence="18">
        <text>tRNA(Phe) + L-phenylalanine + ATP = L-phenylalanyl-tRNA(Phe) + AMP + diphosphate + H(+)</text>
        <dbReference type="Rhea" id="RHEA:19413"/>
        <dbReference type="Rhea" id="RHEA-COMP:9668"/>
        <dbReference type="Rhea" id="RHEA-COMP:9699"/>
        <dbReference type="ChEBI" id="CHEBI:15378"/>
        <dbReference type="ChEBI" id="CHEBI:30616"/>
        <dbReference type="ChEBI" id="CHEBI:33019"/>
        <dbReference type="ChEBI" id="CHEBI:58095"/>
        <dbReference type="ChEBI" id="CHEBI:78442"/>
        <dbReference type="ChEBI" id="CHEBI:78531"/>
        <dbReference type="ChEBI" id="CHEBI:456215"/>
        <dbReference type="EC" id="6.1.1.20"/>
    </reaction>
</comment>
<comment type="caution">
    <text evidence="23">The sequence shown here is derived from an EMBL/GenBank/DDBJ whole genome shotgun (WGS) entry which is preliminary data.</text>
</comment>
<dbReference type="FunFam" id="3.30.70.380:FF:000001">
    <property type="entry name" value="Phenylalanine--tRNA ligase beta subunit"/>
    <property type="match status" value="1"/>
</dbReference>
<keyword evidence="11" id="KW-0547">Nucleotide-binding</keyword>
<dbReference type="PANTHER" id="PTHR10947:SF0">
    <property type="entry name" value="PHENYLALANINE--TRNA LIGASE BETA SUBUNIT"/>
    <property type="match status" value="1"/>
</dbReference>
<dbReference type="GO" id="GO:0005524">
    <property type="term" value="F:ATP binding"/>
    <property type="evidence" value="ECO:0007669"/>
    <property type="project" value="UniProtKB-KW"/>
</dbReference>
<dbReference type="Pfam" id="PF17759">
    <property type="entry name" value="tRNA_synthFbeta"/>
    <property type="match status" value="1"/>
</dbReference>
<keyword evidence="7" id="KW-0963">Cytoplasm</keyword>
<dbReference type="SUPFAM" id="SSF54991">
    <property type="entry name" value="Anticodon-binding domain of PheRS"/>
    <property type="match status" value="1"/>
</dbReference>
<dbReference type="Gene3D" id="3.30.930.10">
    <property type="entry name" value="Bira Bifunctional Protein, Domain 2"/>
    <property type="match status" value="1"/>
</dbReference>
<reference evidence="23 24" key="1">
    <citation type="journal article" date="2016" name="Nat. Commun.">
        <title>Thousands of microbial genomes shed light on interconnected biogeochemical processes in an aquifer system.</title>
        <authorList>
            <person name="Anantharaman K."/>
            <person name="Brown C.T."/>
            <person name="Hug L.A."/>
            <person name="Sharon I."/>
            <person name="Castelle C.J."/>
            <person name="Probst A.J."/>
            <person name="Thomas B.C."/>
            <person name="Singh A."/>
            <person name="Wilkins M.J."/>
            <person name="Karaoz U."/>
            <person name="Brodie E.L."/>
            <person name="Williams K.H."/>
            <person name="Hubbard S.S."/>
            <person name="Banfield J.F."/>
        </authorList>
    </citation>
    <scope>NUCLEOTIDE SEQUENCE [LARGE SCALE GENOMIC DNA]</scope>
</reference>
<dbReference type="SMART" id="SM00873">
    <property type="entry name" value="B3_4"/>
    <property type="match status" value="1"/>
</dbReference>
<evidence type="ECO:0000313" key="24">
    <source>
        <dbReference type="Proteomes" id="UP000178323"/>
    </source>
</evidence>
<comment type="subcellular location">
    <subcellularLocation>
        <location evidence="2">Cytoplasm</location>
    </subcellularLocation>
</comment>
<dbReference type="InterPro" id="IPR041616">
    <property type="entry name" value="PheRS_beta_core"/>
</dbReference>
<sequence length="878" mass="97613">EVEGVERQGKYLKNVVVGKIEEIKKHPNADKLKICIVDVGEKKDLQIICGGINLREKMHVAVAKIGAKVKWHGEEEVTMEKVKIRGEESNGMICTVAELGLEGSFEQKDSAEIMDLDKLIEISAKGGSASGGRNWKFEIGHNLSEVLGLDDVIFDIDNKSITNRPDLWSHYGIAREIAAIYGLKLAHGKIPPIPPFKKGGETTPYPPIPPLKKGEAEFIADIKVDVKDPDLCPRYMAVAMRGIKIEPSPEWLQKRLSAVGMRTINNIVDITNFVMLELGQPMHAFDVSKLKTNNSELEIIVRRAGGRDDRVSTTDNIITLDGVDRELDNTILVIADSEKPIAIAGVMGGENSEIDDNTTEIILESANFEKVNNRKTASKLGLRTEASARYEKGLDPKLCEQALSRCVELIREVIPGVAISSDVVDVGAGPSACPFIEISLDYIRKKMGVAIEEKRVAEILVSLGFEVDRDAINRVSITDKIFKITVPSWRATGDISIPDDIIEEIARIYGYDDIEPRMPKVFLEPPLENKERSLERRVKNILSFSFGMNEASNYSFVNEKQLENLGIREKCVRLANPISAEHTLLRPSLIPNLLNNVKDNLRYFDEFAIFEIGSIFRDEASDIERRSNFQPACAMPAHAGGRETAAGQKSKIINLKSKIDNCLPWQEKFIAGIVVMGKDGIPFFKAKEAAIGLLRELGVEFNIEQSGLDLAWSHPARSAIIRALTHPNTSQEGKLESVEIGYITELNPVIAEEIGIKNARVGVFNLSLKALLEFAKDDKKYKSLPKFPQIIRDLAVVVDKKILYKDISDLINKTDKLITKVELFDIFENEKLGADKKSMAFHITFYDPEKTLTDAEADGVFKKIVSGLDKKFGAGIRK</sequence>
<keyword evidence="14 19" id="KW-0694">RNA-binding</keyword>
<evidence type="ECO:0000256" key="9">
    <source>
        <dbReference type="ARBA" id="ARBA00022598"/>
    </source>
</evidence>
<evidence type="ECO:0000256" key="7">
    <source>
        <dbReference type="ARBA" id="ARBA00022490"/>
    </source>
</evidence>
<dbReference type="InterPro" id="IPR033714">
    <property type="entry name" value="tRNA_bind_bactPheRS"/>
</dbReference>
<dbReference type="EMBL" id="MFFS01000009">
    <property type="protein sequence ID" value="OGF22899.1"/>
    <property type="molecule type" value="Genomic_DNA"/>
</dbReference>